<proteinExistence type="predicted"/>
<keyword evidence="2" id="KW-1185">Reference proteome</keyword>
<protein>
    <submittedName>
        <fullName evidence="1">CLUMA_CG004287, isoform A</fullName>
    </submittedName>
</protein>
<dbReference type="EMBL" id="CVRI01000020">
    <property type="protein sequence ID" value="CRK90585.1"/>
    <property type="molecule type" value="Genomic_DNA"/>
</dbReference>
<evidence type="ECO:0000313" key="2">
    <source>
        <dbReference type="Proteomes" id="UP000183832"/>
    </source>
</evidence>
<evidence type="ECO:0000313" key="1">
    <source>
        <dbReference type="EMBL" id="CRK90585.1"/>
    </source>
</evidence>
<organism evidence="1 2">
    <name type="scientific">Clunio marinus</name>
    <dbReference type="NCBI Taxonomy" id="568069"/>
    <lineage>
        <taxon>Eukaryota</taxon>
        <taxon>Metazoa</taxon>
        <taxon>Ecdysozoa</taxon>
        <taxon>Arthropoda</taxon>
        <taxon>Hexapoda</taxon>
        <taxon>Insecta</taxon>
        <taxon>Pterygota</taxon>
        <taxon>Neoptera</taxon>
        <taxon>Endopterygota</taxon>
        <taxon>Diptera</taxon>
        <taxon>Nematocera</taxon>
        <taxon>Chironomoidea</taxon>
        <taxon>Chironomidae</taxon>
        <taxon>Clunio</taxon>
    </lineage>
</organism>
<reference evidence="1 2" key="1">
    <citation type="submission" date="2015-04" db="EMBL/GenBank/DDBJ databases">
        <authorList>
            <person name="Syromyatnikov M.Y."/>
            <person name="Popov V.N."/>
        </authorList>
    </citation>
    <scope>NUCLEOTIDE SEQUENCE [LARGE SCALE GENOMIC DNA]</scope>
</reference>
<name>A0A1J1HWT2_9DIPT</name>
<dbReference type="AlphaFoldDB" id="A0A1J1HWT2"/>
<dbReference type="Proteomes" id="UP000183832">
    <property type="component" value="Unassembled WGS sequence"/>
</dbReference>
<sequence>MANSSSASIVVTRTLSCKKKKKASMDVITIR</sequence>
<gene>
    <name evidence="1" type="ORF">CLUMA_CG004287</name>
</gene>
<accession>A0A1J1HWT2</accession>